<organism evidence="1 2">
    <name type="scientific">Stylosanthes scabra</name>
    <dbReference type="NCBI Taxonomy" id="79078"/>
    <lineage>
        <taxon>Eukaryota</taxon>
        <taxon>Viridiplantae</taxon>
        <taxon>Streptophyta</taxon>
        <taxon>Embryophyta</taxon>
        <taxon>Tracheophyta</taxon>
        <taxon>Spermatophyta</taxon>
        <taxon>Magnoliopsida</taxon>
        <taxon>eudicotyledons</taxon>
        <taxon>Gunneridae</taxon>
        <taxon>Pentapetalae</taxon>
        <taxon>rosids</taxon>
        <taxon>fabids</taxon>
        <taxon>Fabales</taxon>
        <taxon>Fabaceae</taxon>
        <taxon>Papilionoideae</taxon>
        <taxon>50 kb inversion clade</taxon>
        <taxon>dalbergioids sensu lato</taxon>
        <taxon>Dalbergieae</taxon>
        <taxon>Pterocarpus clade</taxon>
        <taxon>Stylosanthes</taxon>
    </lineage>
</organism>
<name>A0ABU6VT23_9FABA</name>
<comment type="caution">
    <text evidence="1">The sequence shown here is derived from an EMBL/GenBank/DDBJ whole genome shotgun (WGS) entry which is preliminary data.</text>
</comment>
<sequence length="129" mass="14324">MTLGTTEAAADHWCEEWKTLAAETEKIDPKGKRIYDPKKEAGESSEPLVVVQPEQLGEPQQLEMQLGGRSWRRRCRKKAGNCPFEFACLVAAHLPGDQPSVVPRSLGRPFVVLPFQVLGTWVPSIVLSL</sequence>
<reference evidence="1 2" key="1">
    <citation type="journal article" date="2023" name="Plants (Basel)">
        <title>Bridging the Gap: Combining Genomics and Transcriptomics Approaches to Understand Stylosanthes scabra, an Orphan Legume from the Brazilian Caatinga.</title>
        <authorList>
            <person name="Ferreira-Neto J.R.C."/>
            <person name="da Silva M.D."/>
            <person name="Binneck E."/>
            <person name="de Melo N.F."/>
            <person name="da Silva R.H."/>
            <person name="de Melo A.L.T.M."/>
            <person name="Pandolfi V."/>
            <person name="Bustamante F.O."/>
            <person name="Brasileiro-Vidal A.C."/>
            <person name="Benko-Iseppon A.M."/>
        </authorList>
    </citation>
    <scope>NUCLEOTIDE SEQUENCE [LARGE SCALE GENOMIC DNA]</scope>
    <source>
        <tissue evidence="1">Leaves</tissue>
    </source>
</reference>
<proteinExistence type="predicted"/>
<gene>
    <name evidence="1" type="ORF">PIB30_091361</name>
</gene>
<evidence type="ECO:0000313" key="1">
    <source>
        <dbReference type="EMBL" id="MED6176760.1"/>
    </source>
</evidence>
<protein>
    <submittedName>
        <fullName evidence="1">Uncharacterized protein</fullName>
    </submittedName>
</protein>
<accession>A0ABU6VT23</accession>
<evidence type="ECO:0000313" key="2">
    <source>
        <dbReference type="Proteomes" id="UP001341840"/>
    </source>
</evidence>
<dbReference type="Proteomes" id="UP001341840">
    <property type="component" value="Unassembled WGS sequence"/>
</dbReference>
<dbReference type="EMBL" id="JASCZI010152854">
    <property type="protein sequence ID" value="MED6176760.1"/>
    <property type="molecule type" value="Genomic_DNA"/>
</dbReference>
<keyword evidence="2" id="KW-1185">Reference proteome</keyword>